<dbReference type="CDD" id="cd00801">
    <property type="entry name" value="INT_P4_C"/>
    <property type="match status" value="1"/>
</dbReference>
<dbReference type="PANTHER" id="PTHR30629:SF6">
    <property type="entry name" value="PROPHAGE INTEGRASE INTA-RELATED"/>
    <property type="match status" value="1"/>
</dbReference>
<dbReference type="SUPFAM" id="SSF56349">
    <property type="entry name" value="DNA breaking-rejoining enzymes"/>
    <property type="match status" value="1"/>
</dbReference>
<feature type="domain" description="Tyr recombinase" evidence="5">
    <location>
        <begin position="211"/>
        <end position="389"/>
    </location>
</feature>
<dbReference type="RefSeq" id="WP_254791223.1">
    <property type="nucleotide sequence ID" value="NZ_FOKJ01000053.1"/>
</dbReference>
<accession>A0A1I1B8E0</accession>
<evidence type="ECO:0000256" key="1">
    <source>
        <dbReference type="ARBA" id="ARBA00008857"/>
    </source>
</evidence>
<dbReference type="Proteomes" id="UP000198861">
    <property type="component" value="Unassembled WGS sequence"/>
</dbReference>
<comment type="similarity">
    <text evidence="1">Belongs to the 'phage' integrase family.</text>
</comment>
<evidence type="ECO:0000259" key="5">
    <source>
        <dbReference type="PROSITE" id="PS51898"/>
    </source>
</evidence>
<evidence type="ECO:0000256" key="4">
    <source>
        <dbReference type="ARBA" id="ARBA00023172"/>
    </source>
</evidence>
<evidence type="ECO:0000313" key="7">
    <source>
        <dbReference type="Proteomes" id="UP000198861"/>
    </source>
</evidence>
<dbReference type="InterPro" id="IPR050808">
    <property type="entry name" value="Phage_Integrase"/>
</dbReference>
<protein>
    <submittedName>
        <fullName evidence="6">Integrase</fullName>
    </submittedName>
</protein>
<sequence length="429" mass="48701">MTDPASKTLHIKFSEAEIRRHAEQPHIRQLRDPRYPPLLLRFATGRARASWLIVRHAQGRSTSTKLGNWPDLPARAAIELLPQKLAELTGDPSAVVRVLGWETVADLLRWYDERAARDRLLSSKRRGTVRSLVACQLLPRVGSLRLLSVDRDALDERLVWPMQEARSLAYTRQAFGLLKVAFKQAARLKKLTINPLSDVVFTDFIQTKIRPKPARLRPQQLPELLEHLAERWETRPADAMLALMMLCHGTRIGETRLAKWSHIAVEEEWFIPADDTKTGAEHRLPITRHVTALLDAYRNRQLALGYDGIYLFPRGDGRPWTDRQASAVFDRLGAGEWTSHDLRKIARSMWADLGVDYLIGELLLNHALDDLDAAYIHTHAMTLKRSALERWHLWLAARGFPFFAAGTGPGRAEQQAPVKASSHAGWLTV</sequence>
<organism evidence="6 7">
    <name type="scientific">Azotobacter beijerinckii</name>
    <dbReference type="NCBI Taxonomy" id="170623"/>
    <lineage>
        <taxon>Bacteria</taxon>
        <taxon>Pseudomonadati</taxon>
        <taxon>Pseudomonadota</taxon>
        <taxon>Gammaproteobacteria</taxon>
        <taxon>Pseudomonadales</taxon>
        <taxon>Pseudomonadaceae</taxon>
        <taxon>Azotobacter</taxon>
    </lineage>
</organism>
<keyword evidence="3" id="KW-0238">DNA-binding</keyword>
<evidence type="ECO:0000256" key="2">
    <source>
        <dbReference type="ARBA" id="ARBA00022908"/>
    </source>
</evidence>
<dbReference type="EMBL" id="FOKJ01000053">
    <property type="protein sequence ID" value="SFB46337.1"/>
    <property type="molecule type" value="Genomic_DNA"/>
</dbReference>
<evidence type="ECO:0000256" key="3">
    <source>
        <dbReference type="ARBA" id="ARBA00023125"/>
    </source>
</evidence>
<dbReference type="Gene3D" id="1.10.443.10">
    <property type="entry name" value="Intergrase catalytic core"/>
    <property type="match status" value="1"/>
</dbReference>
<dbReference type="Gene3D" id="1.10.150.130">
    <property type="match status" value="1"/>
</dbReference>
<name>A0A1I1B8E0_9GAMM</name>
<dbReference type="Pfam" id="PF00589">
    <property type="entry name" value="Phage_integrase"/>
    <property type="match status" value="1"/>
</dbReference>
<dbReference type="InterPro" id="IPR010998">
    <property type="entry name" value="Integrase_recombinase_N"/>
</dbReference>
<keyword evidence="7" id="KW-1185">Reference proteome</keyword>
<dbReference type="InterPro" id="IPR002104">
    <property type="entry name" value="Integrase_catalytic"/>
</dbReference>
<keyword evidence="2" id="KW-0229">DNA integration</keyword>
<proteinExistence type="inferred from homology"/>
<dbReference type="InterPro" id="IPR013762">
    <property type="entry name" value="Integrase-like_cat_sf"/>
</dbReference>
<gene>
    <name evidence="6" type="ORF">SAMN04244571_02998</name>
</gene>
<dbReference type="PANTHER" id="PTHR30629">
    <property type="entry name" value="PROPHAGE INTEGRASE"/>
    <property type="match status" value="1"/>
</dbReference>
<dbReference type="InterPro" id="IPR011010">
    <property type="entry name" value="DNA_brk_join_enz"/>
</dbReference>
<comment type="caution">
    <text evidence="6">The sequence shown here is derived from an EMBL/GenBank/DDBJ whole genome shotgun (WGS) entry which is preliminary data.</text>
</comment>
<reference evidence="6 7" key="1">
    <citation type="submission" date="2016-10" db="EMBL/GenBank/DDBJ databases">
        <authorList>
            <person name="Varghese N."/>
            <person name="Submissions S."/>
        </authorList>
    </citation>
    <scope>NUCLEOTIDE SEQUENCE [LARGE SCALE GENOMIC DNA]</scope>
    <source>
        <strain evidence="6 7">DSM 282</strain>
    </source>
</reference>
<evidence type="ECO:0000313" key="6">
    <source>
        <dbReference type="EMBL" id="SFB46337.1"/>
    </source>
</evidence>
<dbReference type="PROSITE" id="PS51898">
    <property type="entry name" value="TYR_RECOMBINASE"/>
    <property type="match status" value="1"/>
</dbReference>
<keyword evidence="4" id="KW-0233">DNA recombination</keyword>